<gene>
    <name evidence="7" type="ORF">BCR43DRAFT_490770</name>
</gene>
<feature type="active site" description="Proton donor" evidence="3">
    <location>
        <position position="51"/>
    </location>
</feature>
<dbReference type="PROSITE" id="PS00063">
    <property type="entry name" value="ALDOKETO_REDUCTASE_3"/>
    <property type="match status" value="1"/>
</dbReference>
<feature type="site" description="Lowers pKa of active site Tyr" evidence="5">
    <location>
        <position position="80"/>
    </location>
</feature>
<keyword evidence="8" id="KW-1185">Reference proteome</keyword>
<dbReference type="PRINTS" id="PR00069">
    <property type="entry name" value="ALDKETRDTASE"/>
</dbReference>
<feature type="domain" description="NADP-dependent oxidoreductase" evidence="6">
    <location>
        <begin position="18"/>
        <end position="283"/>
    </location>
</feature>
<evidence type="ECO:0000256" key="1">
    <source>
        <dbReference type="ARBA" id="ARBA00007905"/>
    </source>
</evidence>
<feature type="binding site" evidence="4">
    <location>
        <position position="113"/>
    </location>
    <ligand>
        <name>substrate</name>
    </ligand>
</feature>
<dbReference type="FunCoup" id="A0A1X2HGG0">
    <property type="interactions" value="479"/>
</dbReference>
<dbReference type="GO" id="GO:0016491">
    <property type="term" value="F:oxidoreductase activity"/>
    <property type="evidence" value="ECO:0007669"/>
    <property type="project" value="UniProtKB-KW"/>
</dbReference>
<dbReference type="Gene3D" id="3.20.20.100">
    <property type="entry name" value="NADP-dependent oxidoreductase domain"/>
    <property type="match status" value="1"/>
</dbReference>
<evidence type="ECO:0000256" key="4">
    <source>
        <dbReference type="PIRSR" id="PIRSR000097-2"/>
    </source>
</evidence>
<dbReference type="InterPro" id="IPR036812">
    <property type="entry name" value="NAD(P)_OxRdtase_dom_sf"/>
</dbReference>
<dbReference type="OrthoDB" id="416253at2759"/>
<dbReference type="InParanoid" id="A0A1X2HGG0"/>
<dbReference type="STRING" id="13706.A0A1X2HGG0"/>
<evidence type="ECO:0000256" key="2">
    <source>
        <dbReference type="ARBA" id="ARBA00023002"/>
    </source>
</evidence>
<dbReference type="InterPro" id="IPR018170">
    <property type="entry name" value="Aldo/ket_reductase_CS"/>
</dbReference>
<comment type="similarity">
    <text evidence="1">Belongs to the aldo/keto reductase family.</text>
</comment>
<dbReference type="EMBL" id="MCGN01000004">
    <property type="protein sequence ID" value="ORY98034.1"/>
    <property type="molecule type" value="Genomic_DNA"/>
</dbReference>
<evidence type="ECO:0000259" key="6">
    <source>
        <dbReference type="Pfam" id="PF00248"/>
    </source>
</evidence>
<keyword evidence="2" id="KW-0560">Oxidoreductase</keyword>
<evidence type="ECO:0000313" key="7">
    <source>
        <dbReference type="EMBL" id="ORY98034.1"/>
    </source>
</evidence>
<accession>A0A1X2HGG0</accession>
<dbReference type="PANTHER" id="PTHR11732">
    <property type="entry name" value="ALDO/KETO REDUCTASE"/>
    <property type="match status" value="1"/>
</dbReference>
<evidence type="ECO:0000256" key="5">
    <source>
        <dbReference type="PIRSR" id="PIRSR000097-3"/>
    </source>
</evidence>
<reference evidence="7 8" key="1">
    <citation type="submission" date="2016-07" db="EMBL/GenBank/DDBJ databases">
        <title>Pervasive Adenine N6-methylation of Active Genes in Fungi.</title>
        <authorList>
            <consortium name="DOE Joint Genome Institute"/>
            <person name="Mondo S.J."/>
            <person name="Dannebaum R.O."/>
            <person name="Kuo R.C."/>
            <person name="Labutti K."/>
            <person name="Haridas S."/>
            <person name="Kuo A."/>
            <person name="Salamov A."/>
            <person name="Ahrendt S.R."/>
            <person name="Lipzen A."/>
            <person name="Sullivan W."/>
            <person name="Andreopoulos W.B."/>
            <person name="Clum A."/>
            <person name="Lindquist E."/>
            <person name="Daum C."/>
            <person name="Ramamoorthy G.K."/>
            <person name="Gryganskyi A."/>
            <person name="Culley D."/>
            <person name="Magnuson J.K."/>
            <person name="James T.Y."/>
            <person name="O'Malley M.A."/>
            <person name="Stajich J.E."/>
            <person name="Spatafora J.W."/>
            <person name="Visel A."/>
            <person name="Grigoriev I.V."/>
        </authorList>
    </citation>
    <scope>NUCLEOTIDE SEQUENCE [LARGE SCALE GENOMIC DNA]</scope>
    <source>
        <strain evidence="7 8">NRRL 2496</strain>
    </source>
</reference>
<dbReference type="AlphaFoldDB" id="A0A1X2HGG0"/>
<dbReference type="InterPro" id="IPR020471">
    <property type="entry name" value="AKR"/>
</dbReference>
<dbReference type="Proteomes" id="UP000242180">
    <property type="component" value="Unassembled WGS sequence"/>
</dbReference>
<proteinExistence type="inferred from homology"/>
<dbReference type="PROSITE" id="PS00062">
    <property type="entry name" value="ALDOKETO_REDUCTASE_2"/>
    <property type="match status" value="1"/>
</dbReference>
<organism evidence="7 8">
    <name type="scientific">Syncephalastrum racemosum</name>
    <name type="common">Filamentous fungus</name>
    <dbReference type="NCBI Taxonomy" id="13706"/>
    <lineage>
        <taxon>Eukaryota</taxon>
        <taxon>Fungi</taxon>
        <taxon>Fungi incertae sedis</taxon>
        <taxon>Mucoromycota</taxon>
        <taxon>Mucoromycotina</taxon>
        <taxon>Mucoromycetes</taxon>
        <taxon>Mucorales</taxon>
        <taxon>Syncephalastraceae</taxon>
        <taxon>Syncephalastrum</taxon>
    </lineage>
</organism>
<protein>
    <submittedName>
        <fullName evidence="7">NADP-dependent oxidoreductase domain-containing protein</fullName>
    </submittedName>
</protein>
<evidence type="ECO:0000256" key="3">
    <source>
        <dbReference type="PIRSR" id="PIRSR000097-1"/>
    </source>
</evidence>
<dbReference type="FunFam" id="3.20.20.100:FF:000007">
    <property type="entry name" value="NAD(P)H-dependent D-xylose reductase xyl1"/>
    <property type="match status" value="1"/>
</dbReference>
<dbReference type="OMA" id="HWHHRVR"/>
<dbReference type="InterPro" id="IPR023210">
    <property type="entry name" value="NADP_OxRdtase_dom"/>
</dbReference>
<dbReference type="SUPFAM" id="SSF51430">
    <property type="entry name" value="NAD(P)-linked oxidoreductase"/>
    <property type="match status" value="1"/>
</dbReference>
<dbReference type="PIRSF" id="PIRSF000097">
    <property type="entry name" value="AKR"/>
    <property type="match status" value="1"/>
</dbReference>
<name>A0A1X2HGG0_SYNRA</name>
<dbReference type="Pfam" id="PF00248">
    <property type="entry name" value="Aldo_ket_red"/>
    <property type="match status" value="1"/>
</dbReference>
<comment type="caution">
    <text evidence="7">The sequence shown here is derived from an EMBL/GenBank/DDBJ whole genome shotgun (WGS) entry which is preliminary data.</text>
</comment>
<sequence length="303" mass="33650">MVFTKTYTLNTGAKIPAVGLGTWQSPDDEAYTAVKTAIASGYRHIDTAWAYGNEEAVGRAIRDGLKENNLKREDVFVTTKLWSTFHRPEKVEEGIQESLTKLSLDYVDLYLMHWPVALNPEKGEKFPTREDGSRDLDEKVTIEETWAALEKVQASGKAKAVGVSNFSIPFLERLLKSAKTVPAANQVELHPYLPQHKLLEYCASKGIHVTAYSPLGSTNSPLLTDATVTKIAEKHGKSPAQVLLSWGATRTSILPKSVTPSRIESNIDLFELSPEEVKEIEALQTSKAHRFCAPNWGVDLKWD</sequence>
<evidence type="ECO:0000313" key="8">
    <source>
        <dbReference type="Proteomes" id="UP000242180"/>
    </source>
</evidence>
<dbReference type="PROSITE" id="PS00798">
    <property type="entry name" value="ALDOKETO_REDUCTASE_1"/>
    <property type="match status" value="1"/>
</dbReference>